<evidence type="ECO:0000256" key="1">
    <source>
        <dbReference type="SAM" id="Phobius"/>
    </source>
</evidence>
<comment type="caution">
    <text evidence="2">The sequence shown here is derived from an EMBL/GenBank/DDBJ whole genome shotgun (WGS) entry which is preliminary data.</text>
</comment>
<organism evidence="2 3">
    <name type="scientific">Gossypium klotzschianum</name>
    <dbReference type="NCBI Taxonomy" id="34286"/>
    <lineage>
        <taxon>Eukaryota</taxon>
        <taxon>Viridiplantae</taxon>
        <taxon>Streptophyta</taxon>
        <taxon>Embryophyta</taxon>
        <taxon>Tracheophyta</taxon>
        <taxon>Spermatophyta</taxon>
        <taxon>Magnoliopsida</taxon>
        <taxon>eudicotyledons</taxon>
        <taxon>Gunneridae</taxon>
        <taxon>Pentapetalae</taxon>
        <taxon>rosids</taxon>
        <taxon>malvids</taxon>
        <taxon>Malvales</taxon>
        <taxon>Malvaceae</taxon>
        <taxon>Malvoideae</taxon>
        <taxon>Gossypium</taxon>
    </lineage>
</organism>
<dbReference type="EMBL" id="JABFAB010000005">
    <property type="protein sequence ID" value="MBA0647418.1"/>
    <property type="molecule type" value="Genomic_DNA"/>
</dbReference>
<proteinExistence type="predicted"/>
<name>A0A7J8UA92_9ROSI</name>
<keyword evidence="1" id="KW-0812">Transmembrane</keyword>
<keyword evidence="1" id="KW-0472">Membrane</keyword>
<feature type="non-terminal residue" evidence="2">
    <location>
        <position position="44"/>
    </location>
</feature>
<keyword evidence="1" id="KW-1133">Transmembrane helix</keyword>
<dbReference type="AlphaFoldDB" id="A0A7J8UA92"/>
<dbReference type="Proteomes" id="UP000593573">
    <property type="component" value="Unassembled WGS sequence"/>
</dbReference>
<feature type="transmembrane region" description="Helical" evidence="1">
    <location>
        <begin position="18"/>
        <end position="36"/>
    </location>
</feature>
<dbReference type="OrthoDB" id="10435201at2759"/>
<evidence type="ECO:0000313" key="3">
    <source>
        <dbReference type="Proteomes" id="UP000593573"/>
    </source>
</evidence>
<gene>
    <name evidence="2" type="ORF">Goklo_015300</name>
</gene>
<accession>A0A7J8UA92</accession>
<sequence>MGMCLAVLGRIVWRNSNYFLMPWMYLCVGVFLVKAMKRVLFSEV</sequence>
<evidence type="ECO:0000313" key="2">
    <source>
        <dbReference type="EMBL" id="MBA0647418.1"/>
    </source>
</evidence>
<reference evidence="2 3" key="1">
    <citation type="journal article" date="2019" name="Genome Biol. Evol.">
        <title>Insights into the evolution of the New World diploid cottons (Gossypium, subgenus Houzingenia) based on genome sequencing.</title>
        <authorList>
            <person name="Grover C.E."/>
            <person name="Arick M.A. 2nd"/>
            <person name="Thrash A."/>
            <person name="Conover J.L."/>
            <person name="Sanders W.S."/>
            <person name="Peterson D.G."/>
            <person name="Frelichowski J.E."/>
            <person name="Scheffler J.A."/>
            <person name="Scheffler B.E."/>
            <person name="Wendel J.F."/>
        </authorList>
    </citation>
    <scope>NUCLEOTIDE SEQUENCE [LARGE SCALE GENOMIC DNA]</scope>
    <source>
        <strain evidence="2">57</strain>
        <tissue evidence="2">Leaf</tissue>
    </source>
</reference>
<protein>
    <submittedName>
        <fullName evidence="2">Uncharacterized protein</fullName>
    </submittedName>
</protein>
<keyword evidence="3" id="KW-1185">Reference proteome</keyword>